<keyword evidence="2" id="KW-1185">Reference proteome</keyword>
<dbReference type="AlphaFoldDB" id="A0A0V1GNG6"/>
<dbReference type="Proteomes" id="UP000055024">
    <property type="component" value="Unassembled WGS sequence"/>
</dbReference>
<reference evidence="1 2" key="1">
    <citation type="submission" date="2015-01" db="EMBL/GenBank/DDBJ databases">
        <title>Evolution of Trichinella species and genotypes.</title>
        <authorList>
            <person name="Korhonen P.K."/>
            <person name="Edoardo P."/>
            <person name="Giuseppe L.R."/>
            <person name="Gasser R.B."/>
        </authorList>
    </citation>
    <scope>NUCLEOTIDE SEQUENCE [LARGE SCALE GENOMIC DNA]</scope>
    <source>
        <strain evidence="1">ISS1029</strain>
    </source>
</reference>
<gene>
    <name evidence="1" type="ORF">T11_3119</name>
</gene>
<dbReference type="EMBL" id="JYDP01000895">
    <property type="protein sequence ID" value="KRY99331.1"/>
    <property type="molecule type" value="Genomic_DNA"/>
</dbReference>
<evidence type="ECO:0000313" key="1">
    <source>
        <dbReference type="EMBL" id="KRY99331.1"/>
    </source>
</evidence>
<evidence type="ECO:0000313" key="2">
    <source>
        <dbReference type="Proteomes" id="UP000055024"/>
    </source>
</evidence>
<comment type="caution">
    <text evidence="1">The sequence shown here is derived from an EMBL/GenBank/DDBJ whole genome shotgun (WGS) entry which is preliminary data.</text>
</comment>
<name>A0A0V1GNG6_9BILA</name>
<protein>
    <submittedName>
        <fullName evidence="1">Uncharacterized protein</fullName>
    </submittedName>
</protein>
<proteinExistence type="predicted"/>
<accession>A0A0V1GNG6</accession>
<organism evidence="1 2">
    <name type="scientific">Trichinella zimbabwensis</name>
    <dbReference type="NCBI Taxonomy" id="268475"/>
    <lineage>
        <taxon>Eukaryota</taxon>
        <taxon>Metazoa</taxon>
        <taxon>Ecdysozoa</taxon>
        <taxon>Nematoda</taxon>
        <taxon>Enoplea</taxon>
        <taxon>Dorylaimia</taxon>
        <taxon>Trichinellida</taxon>
        <taxon>Trichinellidae</taxon>
        <taxon>Trichinella</taxon>
    </lineage>
</organism>
<sequence>MHTVASTFFKISREVRNQERPVYSHCTWQIVSDRLIPITSISGEKGFPRKFRNFTFTGNSPVVVEIIASKVGIACVNTLEAARFFTNISGNKQLGAPISVHKVFLENFEIL</sequence>
<dbReference type="OrthoDB" id="5872133at2759"/>